<dbReference type="HAMAP" id="MF_00073">
    <property type="entry name" value="NusB"/>
    <property type="match status" value="1"/>
</dbReference>
<evidence type="ECO:0000313" key="8">
    <source>
        <dbReference type="EMBL" id="BAV92348.1"/>
    </source>
</evidence>
<gene>
    <name evidence="6 8" type="primary">nusB</name>
    <name evidence="8" type="ORF">RSDT_0836</name>
</gene>
<dbReference type="AlphaFoldDB" id="A0A1J1DWW1"/>
<comment type="similarity">
    <text evidence="1 6">Belongs to the NusB family.</text>
</comment>
<dbReference type="GO" id="GO:0003723">
    <property type="term" value="F:RNA binding"/>
    <property type="evidence" value="ECO:0007669"/>
    <property type="project" value="UniProtKB-UniRule"/>
</dbReference>
<accession>A0A1J1DWW1</accession>
<dbReference type="InterPro" id="IPR035926">
    <property type="entry name" value="NusB-like_sf"/>
</dbReference>
<dbReference type="InterPro" id="IPR006027">
    <property type="entry name" value="NusB_RsmB_TIM44"/>
</dbReference>
<name>A0A1J1DWW1_9BACT</name>
<dbReference type="Pfam" id="PF01029">
    <property type="entry name" value="NusB"/>
    <property type="match status" value="1"/>
</dbReference>
<dbReference type="Gene3D" id="1.10.940.10">
    <property type="entry name" value="NusB-like"/>
    <property type="match status" value="1"/>
</dbReference>
<evidence type="ECO:0000259" key="7">
    <source>
        <dbReference type="Pfam" id="PF01029"/>
    </source>
</evidence>
<dbReference type="KEGG" id="dtr:RSDT_0836"/>
<dbReference type="OrthoDB" id="9797817at2"/>
<sequence>MNRGKKRRAERELALQVLYGLSFTPANSREEMRLAFLLSPHNAGTGTGQDVSRYAFTLVEGVWSASAKLDAAIARYARNWRVDRMGRVELTLLRLAVYELFFRQDVPPKVAINEALELSRQFGGEQAKSFINGILDAAAKAAESGEFLLSGAQCDNL</sequence>
<comment type="function">
    <text evidence="6">Involved in transcription antitermination. Required for transcription of ribosomal RNA (rRNA) genes. Binds specifically to the boxA antiterminator sequence of the ribosomal RNA (rrn) operons.</text>
</comment>
<dbReference type="GO" id="GO:0006353">
    <property type="term" value="P:DNA-templated transcription termination"/>
    <property type="evidence" value="ECO:0007669"/>
    <property type="project" value="UniProtKB-UniRule"/>
</dbReference>
<dbReference type="EMBL" id="AP017368">
    <property type="protein sequence ID" value="BAV92348.1"/>
    <property type="molecule type" value="Genomic_DNA"/>
</dbReference>
<feature type="domain" description="NusB/RsmB/TIM44" evidence="7">
    <location>
        <begin position="9"/>
        <end position="140"/>
    </location>
</feature>
<evidence type="ECO:0000256" key="1">
    <source>
        <dbReference type="ARBA" id="ARBA00005952"/>
    </source>
</evidence>
<evidence type="ECO:0000256" key="4">
    <source>
        <dbReference type="ARBA" id="ARBA00023015"/>
    </source>
</evidence>
<dbReference type="Proteomes" id="UP000242645">
    <property type="component" value="Chromosome"/>
</dbReference>
<dbReference type="PANTHER" id="PTHR11078">
    <property type="entry name" value="N UTILIZATION SUBSTANCE PROTEIN B-RELATED"/>
    <property type="match status" value="1"/>
</dbReference>
<dbReference type="SUPFAM" id="SSF48013">
    <property type="entry name" value="NusB-like"/>
    <property type="match status" value="1"/>
</dbReference>
<dbReference type="RefSeq" id="WP_096399860.1">
    <property type="nucleotide sequence ID" value="NZ_AP017368.1"/>
</dbReference>
<dbReference type="PANTHER" id="PTHR11078:SF3">
    <property type="entry name" value="ANTITERMINATION NUSB DOMAIN-CONTAINING PROTEIN"/>
    <property type="match status" value="1"/>
</dbReference>
<keyword evidence="9" id="KW-1185">Reference proteome</keyword>
<proteinExistence type="inferred from homology"/>
<evidence type="ECO:0000256" key="3">
    <source>
        <dbReference type="ARBA" id="ARBA00022884"/>
    </source>
</evidence>
<dbReference type="GO" id="GO:0005829">
    <property type="term" value="C:cytosol"/>
    <property type="evidence" value="ECO:0007669"/>
    <property type="project" value="TreeGrafter"/>
</dbReference>
<keyword evidence="2 6" id="KW-0889">Transcription antitermination</keyword>
<organism evidence="8 9">
    <name type="scientific">Candidatus Desulfovibrio trichonymphae</name>
    <dbReference type="NCBI Taxonomy" id="1725232"/>
    <lineage>
        <taxon>Bacteria</taxon>
        <taxon>Pseudomonadati</taxon>
        <taxon>Thermodesulfobacteriota</taxon>
        <taxon>Desulfovibrionia</taxon>
        <taxon>Desulfovibrionales</taxon>
        <taxon>Desulfovibrionaceae</taxon>
        <taxon>Desulfovibrio</taxon>
    </lineage>
</organism>
<reference evidence="8 9" key="1">
    <citation type="journal article" date="2017" name="ISME J.">
        <title>Genome of 'Ca. Desulfovibrio trichonymphae', an H2-oxidizing bacterium in a tripartite symbiotic system within a protist cell in the termite gut.</title>
        <authorList>
            <person name="Kuwahara H."/>
            <person name="Yuki M."/>
            <person name="Izawa K."/>
            <person name="Ohkuma M."/>
            <person name="Hongoh Y."/>
        </authorList>
    </citation>
    <scope>NUCLEOTIDE SEQUENCE [LARGE SCALE GENOMIC DNA]</scope>
    <source>
        <strain evidence="8 9">Rs-N31</strain>
    </source>
</reference>
<keyword evidence="3 6" id="KW-0694">RNA-binding</keyword>
<keyword evidence="5 6" id="KW-0804">Transcription</keyword>
<dbReference type="GO" id="GO:0031564">
    <property type="term" value="P:transcription antitermination"/>
    <property type="evidence" value="ECO:0007669"/>
    <property type="project" value="UniProtKB-KW"/>
</dbReference>
<dbReference type="NCBIfam" id="TIGR01951">
    <property type="entry name" value="nusB"/>
    <property type="match status" value="1"/>
</dbReference>
<keyword evidence="4 6" id="KW-0805">Transcription regulation</keyword>
<evidence type="ECO:0000256" key="6">
    <source>
        <dbReference type="HAMAP-Rule" id="MF_00073"/>
    </source>
</evidence>
<evidence type="ECO:0000256" key="5">
    <source>
        <dbReference type="ARBA" id="ARBA00023163"/>
    </source>
</evidence>
<protein>
    <recommendedName>
        <fullName evidence="6">Transcription antitermination protein NusB</fullName>
    </recommendedName>
    <alternativeName>
        <fullName evidence="6">Antitermination factor NusB</fullName>
    </alternativeName>
</protein>
<evidence type="ECO:0000313" key="9">
    <source>
        <dbReference type="Proteomes" id="UP000242645"/>
    </source>
</evidence>
<evidence type="ECO:0000256" key="2">
    <source>
        <dbReference type="ARBA" id="ARBA00022814"/>
    </source>
</evidence>
<dbReference type="InterPro" id="IPR011605">
    <property type="entry name" value="NusB_fam"/>
</dbReference>